<dbReference type="PANTHER" id="PTHR30383">
    <property type="entry name" value="THIOESTERASE 1/PROTEASE 1/LYSOPHOSPHOLIPASE L1"/>
    <property type="match status" value="1"/>
</dbReference>
<dbReference type="AlphaFoldDB" id="A0A3D9L475"/>
<dbReference type="Gene3D" id="3.40.50.1110">
    <property type="entry name" value="SGNH hydrolase"/>
    <property type="match status" value="1"/>
</dbReference>
<dbReference type="EMBL" id="QREG01000006">
    <property type="protein sequence ID" value="REE00155.1"/>
    <property type="molecule type" value="Genomic_DNA"/>
</dbReference>
<dbReference type="RefSeq" id="WP_115867679.1">
    <property type="nucleotide sequence ID" value="NZ_QREG01000006.1"/>
</dbReference>
<dbReference type="Pfam" id="PF13472">
    <property type="entry name" value="Lipase_GDSL_2"/>
    <property type="match status" value="1"/>
</dbReference>
<keyword evidence="3" id="KW-1185">Reference proteome</keyword>
<dbReference type="CDD" id="cd00229">
    <property type="entry name" value="SGNH_hydrolase"/>
    <property type="match status" value="1"/>
</dbReference>
<sequence>MNKTIIRVGVLLILLTTVAAFQTKKKQVLIIGDSISNGYTPFVQQNLDGIAEVVHNPGNGKHTGNGLKHIKDWIGETDWDIIHFNWGLWDLCYRHPESQVQGQRDKVNGTITYSLEEYETNLDSLVRLIKKYSDAELIFVTTTYVPEEEAGRFSEDAQRYNAVAKKIMKAHGVAVNDIYAKSRRIHRKYGKGDDDVHYTEKGSEKLGKHISNYLKKQLK</sequence>
<dbReference type="SUPFAM" id="SSF52266">
    <property type="entry name" value="SGNH hydrolase"/>
    <property type="match status" value="1"/>
</dbReference>
<dbReference type="InterPro" id="IPR051532">
    <property type="entry name" value="Ester_Hydrolysis_Enzymes"/>
</dbReference>
<accession>A0A3D9L475</accession>
<proteinExistence type="predicted"/>
<name>A0A3D9L475_MARFU</name>
<comment type="caution">
    <text evidence="2">The sequence shown here is derived from an EMBL/GenBank/DDBJ whole genome shotgun (WGS) entry which is preliminary data.</text>
</comment>
<evidence type="ECO:0000313" key="3">
    <source>
        <dbReference type="Proteomes" id="UP000256779"/>
    </source>
</evidence>
<protein>
    <submittedName>
        <fullName evidence="2">Lysophospholipase L1-like esterase</fullName>
    </submittedName>
</protein>
<dbReference type="OrthoDB" id="978055at2"/>
<feature type="domain" description="SGNH hydrolase-type esterase" evidence="1">
    <location>
        <begin position="31"/>
        <end position="204"/>
    </location>
</feature>
<dbReference type="Proteomes" id="UP000256779">
    <property type="component" value="Unassembled WGS sequence"/>
</dbReference>
<dbReference type="InterPro" id="IPR036514">
    <property type="entry name" value="SGNH_hydro_sf"/>
</dbReference>
<gene>
    <name evidence="2" type="ORF">C7460_10694</name>
</gene>
<evidence type="ECO:0000259" key="1">
    <source>
        <dbReference type="Pfam" id="PF13472"/>
    </source>
</evidence>
<dbReference type="InterPro" id="IPR013830">
    <property type="entry name" value="SGNH_hydro"/>
</dbReference>
<dbReference type="GO" id="GO:0004622">
    <property type="term" value="F:phosphatidylcholine lysophospholipase activity"/>
    <property type="evidence" value="ECO:0007669"/>
    <property type="project" value="TreeGrafter"/>
</dbReference>
<organism evidence="2 3">
    <name type="scientific">Marinoscillum furvescens DSM 4134</name>
    <dbReference type="NCBI Taxonomy" id="1122208"/>
    <lineage>
        <taxon>Bacteria</taxon>
        <taxon>Pseudomonadati</taxon>
        <taxon>Bacteroidota</taxon>
        <taxon>Cytophagia</taxon>
        <taxon>Cytophagales</taxon>
        <taxon>Reichenbachiellaceae</taxon>
        <taxon>Marinoscillum</taxon>
    </lineage>
</organism>
<reference evidence="2 3" key="1">
    <citation type="submission" date="2018-07" db="EMBL/GenBank/DDBJ databases">
        <title>Genomic Encyclopedia of Type Strains, Phase IV (KMG-IV): sequencing the most valuable type-strain genomes for metagenomic binning, comparative biology and taxonomic classification.</title>
        <authorList>
            <person name="Goeker M."/>
        </authorList>
    </citation>
    <scope>NUCLEOTIDE SEQUENCE [LARGE SCALE GENOMIC DNA]</scope>
    <source>
        <strain evidence="2 3">DSM 4134</strain>
    </source>
</reference>
<evidence type="ECO:0000313" key="2">
    <source>
        <dbReference type="EMBL" id="REE00155.1"/>
    </source>
</evidence>
<dbReference type="PANTHER" id="PTHR30383:SF26">
    <property type="entry name" value="SGNH HYDROLASE-TYPE ESTERASE DOMAIN-CONTAINING PROTEIN"/>
    <property type="match status" value="1"/>
</dbReference>